<comment type="caution">
    <text evidence="1">The sequence shown here is derived from an EMBL/GenBank/DDBJ whole genome shotgun (WGS) entry which is preliminary data.</text>
</comment>
<proteinExistence type="predicted"/>
<reference evidence="1" key="1">
    <citation type="submission" date="2021-06" db="EMBL/GenBank/DDBJ databases">
        <authorList>
            <person name="Kallberg Y."/>
            <person name="Tangrot J."/>
            <person name="Rosling A."/>
        </authorList>
    </citation>
    <scope>NUCLEOTIDE SEQUENCE</scope>
    <source>
        <strain evidence="1">28 12/20/2015</strain>
    </source>
</reference>
<keyword evidence="2" id="KW-1185">Reference proteome</keyword>
<evidence type="ECO:0000313" key="1">
    <source>
        <dbReference type="EMBL" id="CAG8686241.1"/>
    </source>
</evidence>
<accession>A0ACA9P6Y5</accession>
<gene>
    <name evidence="1" type="ORF">SPELUC_LOCUS10436</name>
</gene>
<dbReference type="Proteomes" id="UP000789366">
    <property type="component" value="Unassembled WGS sequence"/>
</dbReference>
<dbReference type="EMBL" id="CAJVPW010019378">
    <property type="protein sequence ID" value="CAG8686241.1"/>
    <property type="molecule type" value="Genomic_DNA"/>
</dbReference>
<sequence length="109" mass="11850">MSTSPISPASPILLSPSSSFEFEDEINILDKTKASSVLGSDPVTTINNGLFVWNYFKKLGSSAKCDICGTSSKYADGSTSNLRKHLKLRTHINKVPELNNEKKSTSVLD</sequence>
<organism evidence="1 2">
    <name type="scientific">Cetraspora pellucida</name>
    <dbReference type="NCBI Taxonomy" id="1433469"/>
    <lineage>
        <taxon>Eukaryota</taxon>
        <taxon>Fungi</taxon>
        <taxon>Fungi incertae sedis</taxon>
        <taxon>Mucoromycota</taxon>
        <taxon>Glomeromycotina</taxon>
        <taxon>Glomeromycetes</taxon>
        <taxon>Diversisporales</taxon>
        <taxon>Gigasporaceae</taxon>
        <taxon>Cetraspora</taxon>
    </lineage>
</organism>
<name>A0ACA9P6Y5_9GLOM</name>
<protein>
    <submittedName>
        <fullName evidence="1">12251_t:CDS:1</fullName>
    </submittedName>
</protein>
<feature type="non-terminal residue" evidence="1">
    <location>
        <position position="109"/>
    </location>
</feature>
<evidence type="ECO:0000313" key="2">
    <source>
        <dbReference type="Proteomes" id="UP000789366"/>
    </source>
</evidence>